<feature type="region of interest" description="Disordered" evidence="2">
    <location>
        <begin position="175"/>
        <end position="359"/>
    </location>
</feature>
<name>A0A673XIR6_SALTR</name>
<evidence type="ECO:0000256" key="2">
    <source>
        <dbReference type="SAM" id="MobiDB-lite"/>
    </source>
</evidence>
<dbReference type="GeneTree" id="ENSGT00940000162174"/>
<dbReference type="GO" id="GO:0007165">
    <property type="term" value="P:signal transduction"/>
    <property type="evidence" value="ECO:0007669"/>
    <property type="project" value="InterPro"/>
</dbReference>
<feature type="region of interest" description="Disordered" evidence="2">
    <location>
        <begin position="93"/>
        <end position="153"/>
    </location>
</feature>
<evidence type="ECO:0000313" key="5">
    <source>
        <dbReference type="Proteomes" id="UP000472277"/>
    </source>
</evidence>
<dbReference type="GO" id="GO:0030833">
    <property type="term" value="P:regulation of actin filament polymerization"/>
    <property type="evidence" value="ECO:0007669"/>
    <property type="project" value="TreeGrafter"/>
</dbReference>
<dbReference type="PANTHER" id="PTHR14963">
    <property type="entry name" value="RHO GTPASE ACTIVATING PROTEIN 18,19-RELATED"/>
    <property type="match status" value="1"/>
</dbReference>
<dbReference type="InterPro" id="IPR000198">
    <property type="entry name" value="RhoGAP_dom"/>
</dbReference>
<keyword evidence="1" id="KW-0343">GTPase activation</keyword>
<dbReference type="InterPro" id="IPR057323">
    <property type="entry name" value="RHG40/28/18_ubiquitin"/>
</dbReference>
<evidence type="ECO:0000313" key="4">
    <source>
        <dbReference type="Ensembl" id="ENSSTUP00000020286.1"/>
    </source>
</evidence>
<organism evidence="4 5">
    <name type="scientific">Salmo trutta</name>
    <name type="common">Brown trout</name>
    <dbReference type="NCBI Taxonomy" id="8032"/>
    <lineage>
        <taxon>Eukaryota</taxon>
        <taxon>Metazoa</taxon>
        <taxon>Chordata</taxon>
        <taxon>Craniata</taxon>
        <taxon>Vertebrata</taxon>
        <taxon>Euteleostomi</taxon>
        <taxon>Actinopterygii</taxon>
        <taxon>Neopterygii</taxon>
        <taxon>Teleostei</taxon>
        <taxon>Protacanthopterygii</taxon>
        <taxon>Salmoniformes</taxon>
        <taxon>Salmonidae</taxon>
        <taxon>Salmoninae</taxon>
        <taxon>Salmo</taxon>
    </lineage>
</organism>
<reference evidence="4" key="1">
    <citation type="submission" date="2025-08" db="UniProtKB">
        <authorList>
            <consortium name="Ensembl"/>
        </authorList>
    </citation>
    <scope>IDENTIFICATION</scope>
</reference>
<reference evidence="4" key="2">
    <citation type="submission" date="2025-09" db="UniProtKB">
        <authorList>
            <consortium name="Ensembl"/>
        </authorList>
    </citation>
    <scope>IDENTIFICATION</scope>
</reference>
<dbReference type="Pfam" id="PF25442">
    <property type="entry name" value="Ubiquitin_RHG40_C"/>
    <property type="match status" value="1"/>
</dbReference>
<feature type="compositionally biased region" description="Basic and acidic residues" evidence="2">
    <location>
        <begin position="102"/>
        <end position="121"/>
    </location>
</feature>
<dbReference type="SUPFAM" id="SSF48350">
    <property type="entry name" value="GTPase activation domain, GAP"/>
    <property type="match status" value="1"/>
</dbReference>
<dbReference type="PANTHER" id="PTHR14963:SF4">
    <property type="entry name" value="RHO GTPASE-ACTIVATING PROTEIN 40"/>
    <property type="match status" value="1"/>
</dbReference>
<dbReference type="GO" id="GO:0005737">
    <property type="term" value="C:cytoplasm"/>
    <property type="evidence" value="ECO:0007669"/>
    <property type="project" value="TreeGrafter"/>
</dbReference>
<dbReference type="Pfam" id="PF00620">
    <property type="entry name" value="RhoGAP"/>
    <property type="match status" value="1"/>
</dbReference>
<feature type="compositionally biased region" description="Polar residues" evidence="2">
    <location>
        <begin position="195"/>
        <end position="204"/>
    </location>
</feature>
<keyword evidence="5" id="KW-1185">Reference proteome</keyword>
<feature type="domain" description="Rho-GAP" evidence="3">
    <location>
        <begin position="487"/>
        <end position="719"/>
    </location>
</feature>
<feature type="region of interest" description="Disordered" evidence="2">
    <location>
        <begin position="1"/>
        <end position="74"/>
    </location>
</feature>
<dbReference type="GO" id="GO:0005096">
    <property type="term" value="F:GTPase activator activity"/>
    <property type="evidence" value="ECO:0007669"/>
    <property type="project" value="UniProtKB-KW"/>
</dbReference>
<accession>A0A673XIR6</accession>
<gene>
    <name evidence="4" type="primary">ARHGAP40</name>
</gene>
<dbReference type="Ensembl" id="ENSSTUT00000021330.1">
    <property type="protein sequence ID" value="ENSSTUP00000020286.1"/>
    <property type="gene ID" value="ENSSTUG00000009023.1"/>
</dbReference>
<dbReference type="SMART" id="SM00324">
    <property type="entry name" value="RhoGAP"/>
    <property type="match status" value="1"/>
</dbReference>
<dbReference type="Gene3D" id="1.10.555.10">
    <property type="entry name" value="Rho GTPase activation protein"/>
    <property type="match status" value="1"/>
</dbReference>
<evidence type="ECO:0000256" key="1">
    <source>
        <dbReference type="ARBA" id="ARBA00022468"/>
    </source>
</evidence>
<dbReference type="AlphaFoldDB" id="A0A673XIR6"/>
<dbReference type="GO" id="GO:0051056">
    <property type="term" value="P:regulation of small GTPase mediated signal transduction"/>
    <property type="evidence" value="ECO:0007669"/>
    <property type="project" value="TreeGrafter"/>
</dbReference>
<sequence>MGEREETTGRMRLWRSASRARQQGSGKANGPLRPKARSPSPSEMNGEPWARPRYQDQAAAEHCTASHQEQQQHPDKLCLDSFWSEVETIRSQGSVYTDLDTDSARRDSRHSEEGEQEERWLQDAGLSTLIRQQQQRPDRDRDRDTDSEDQDVDQAILLSTLTRTQAAAVQRRLDSYTLSLRKRSKPQSRDVRDVFSSSQFSIAQTPLPECQDPEPIEPKSSLPECQDPEPIEPKSSLLECQDPEPIEPKSSLLECQDPEPIEPKSSLPECQDPEPIEPKSSLLECQDPEPIEPKSSLLECQDPEPIEPKSSLPECQDPEPIEPKSSLLECQDPEPIEPKSSLLECQDPEPIEPKSSLLDDSMETINKTPLQEVSLDQQKKHGGAPKEEIFITDVAYCEQAAILIKQAKLPQIKNSCKRKEDGTLPRVICPQCRLGVTRVQDLSNQDMKKVRQLALIDMTALCDLLELDVKRHKTCKRKIPESALFGVPLATLLENDQKVKPTATTPLILQALLWFLEKRGVDSEGILRVSGSQSRIKKLQQDLEQNFYSGGFSWDEVSPNDVAALLKRFIRELPSPLLTAEHLNTFSAARDIPELKQKLHVLNLLILLLPEPNRNTLKALLEFLSKVVSRERRNRMNLWAVATIMAPNLFLFLHKAVPSRLTDGGPGVEKGHTDKAPNLLLHKAVPSRLTDGGPGEEKGHAEKAADIMRLLIRYQDLLWTIPNFLMSQVRKLNENSNRRYQFCDRRIKNLLRKIHQDRKGKPDKNSSEPCRTVKIQVGELMSSTMEVKVNINSRASDLLAQFYRHLYSSDNTKGLLKRNGLVNDLGSYPDCAMYEVGGNIGEHCLDPETYLLDLYNNNPSGEWVIKQKPLTTSRGLQI</sequence>
<dbReference type="InterPro" id="IPR008936">
    <property type="entry name" value="Rho_GTPase_activation_prot"/>
</dbReference>
<dbReference type="Proteomes" id="UP000472277">
    <property type="component" value="Chromosome 14"/>
</dbReference>
<evidence type="ECO:0000259" key="3">
    <source>
        <dbReference type="PROSITE" id="PS50238"/>
    </source>
</evidence>
<protein>
    <submittedName>
        <fullName evidence="4">Rho GTPase activating protein 40</fullName>
    </submittedName>
</protein>
<dbReference type="PROSITE" id="PS50238">
    <property type="entry name" value="RHOGAP"/>
    <property type="match status" value="1"/>
</dbReference>
<proteinExistence type="predicted"/>